<evidence type="ECO:0000256" key="1">
    <source>
        <dbReference type="ARBA" id="ARBA00004141"/>
    </source>
</evidence>
<feature type="transmembrane region" description="Helical" evidence="8">
    <location>
        <begin position="195"/>
        <end position="213"/>
    </location>
</feature>
<evidence type="ECO:0000256" key="5">
    <source>
        <dbReference type="ARBA" id="ARBA00022989"/>
    </source>
</evidence>
<comment type="similarity">
    <text evidence="2">Belongs to the SLC35F solute transporter family.</text>
</comment>
<evidence type="ECO:0000256" key="6">
    <source>
        <dbReference type="ARBA" id="ARBA00023136"/>
    </source>
</evidence>
<proteinExistence type="inferred from homology"/>
<comment type="subcellular location">
    <subcellularLocation>
        <location evidence="1">Membrane</location>
        <topology evidence="1">Multi-pass membrane protein</topology>
    </subcellularLocation>
</comment>
<feature type="region of interest" description="Disordered" evidence="7">
    <location>
        <begin position="1"/>
        <end position="40"/>
    </location>
</feature>
<feature type="transmembrane region" description="Helical" evidence="8">
    <location>
        <begin position="107"/>
        <end position="122"/>
    </location>
</feature>
<dbReference type="OrthoDB" id="429955at2759"/>
<dbReference type="GO" id="GO:0022857">
    <property type="term" value="F:transmembrane transporter activity"/>
    <property type="evidence" value="ECO:0007669"/>
    <property type="project" value="InterPro"/>
</dbReference>
<feature type="transmembrane region" description="Helical" evidence="8">
    <location>
        <begin position="375"/>
        <end position="399"/>
    </location>
</feature>
<keyword evidence="10" id="KW-1185">Reference proteome</keyword>
<accession>A0A9P6FNL6</accession>
<sequence length="429" mass="47184">MGHRYRRLYSGRNTGGDEERPYDNDDGDGSQRTRTESNRKNSLRRMVMIGALGQLVSLCITTTTLLSAYLAQSGEGKDDSWIHTNNHYDKDKTQGIGPVSMPTTQSFLNYLTLAIVYTIVTIRKGHGGFAGWREMVSRRGLSYMLLALVDVEGNYFVVKAYRYTSLFSAMLLDSWTIPCVVLLSMWMLHVRFRRSHLLGVFMALVGLVCLLYSDLDAGRDQDSPGQLPPSPPSDVDTTLSIGQKKGDSFFLTSSSPFTLPSTTGSEYNFIRGDLYCLIGATLYAISNVYQEVLVRRGPPFYELVGQLGFWGTIISGSQILVLERDELRELFGIFAAGQIHASPQTGTAFSMVTGQAWPSGSGSGSGSDGGGRNRLTIVAAIVGFDVALFVMYSVMPLLFRLSSATFVNLSLLTSDFYGLVFGLIFFNAK</sequence>
<keyword evidence="4 8" id="KW-0812">Transmembrane</keyword>
<evidence type="ECO:0000256" key="2">
    <source>
        <dbReference type="ARBA" id="ARBA00007863"/>
    </source>
</evidence>
<evidence type="ECO:0000256" key="4">
    <source>
        <dbReference type="ARBA" id="ARBA00022692"/>
    </source>
</evidence>
<reference evidence="9" key="1">
    <citation type="journal article" date="2020" name="Fungal Divers.">
        <title>Resolving the Mortierellaceae phylogeny through synthesis of multi-gene phylogenetics and phylogenomics.</title>
        <authorList>
            <person name="Vandepol N."/>
            <person name="Liber J."/>
            <person name="Desiro A."/>
            <person name="Na H."/>
            <person name="Kennedy M."/>
            <person name="Barry K."/>
            <person name="Grigoriev I.V."/>
            <person name="Miller A.N."/>
            <person name="O'Donnell K."/>
            <person name="Stajich J.E."/>
            <person name="Bonito G."/>
        </authorList>
    </citation>
    <scope>NUCLEOTIDE SEQUENCE</scope>
    <source>
        <strain evidence="9">KOD1015</strain>
    </source>
</reference>
<dbReference type="SUPFAM" id="SSF103481">
    <property type="entry name" value="Multidrug resistance efflux transporter EmrE"/>
    <property type="match status" value="1"/>
</dbReference>
<dbReference type="EMBL" id="JAABOA010004175">
    <property type="protein sequence ID" value="KAF9577956.1"/>
    <property type="molecule type" value="Genomic_DNA"/>
</dbReference>
<dbReference type="PANTHER" id="PTHR14233:SF4">
    <property type="entry name" value="SOLUTE CARRIER FAMILY 35 MEMBER F2"/>
    <property type="match status" value="1"/>
</dbReference>
<evidence type="ECO:0000256" key="3">
    <source>
        <dbReference type="ARBA" id="ARBA00022448"/>
    </source>
</evidence>
<evidence type="ECO:0000256" key="7">
    <source>
        <dbReference type="SAM" id="MobiDB-lite"/>
    </source>
</evidence>
<dbReference type="InterPro" id="IPR052221">
    <property type="entry name" value="SLC35F_Transporter"/>
</dbReference>
<dbReference type="AlphaFoldDB" id="A0A9P6FNL6"/>
<organism evidence="9 10">
    <name type="scientific">Lunasporangiospora selenospora</name>
    <dbReference type="NCBI Taxonomy" id="979761"/>
    <lineage>
        <taxon>Eukaryota</taxon>
        <taxon>Fungi</taxon>
        <taxon>Fungi incertae sedis</taxon>
        <taxon>Mucoromycota</taxon>
        <taxon>Mortierellomycotina</taxon>
        <taxon>Mortierellomycetes</taxon>
        <taxon>Mortierellales</taxon>
        <taxon>Mortierellaceae</taxon>
        <taxon>Lunasporangiospora</taxon>
    </lineage>
</organism>
<dbReference type="Pfam" id="PF06027">
    <property type="entry name" value="SLC35F"/>
    <property type="match status" value="3"/>
</dbReference>
<gene>
    <name evidence="9" type="ORF">BGW38_006517</name>
</gene>
<dbReference type="PANTHER" id="PTHR14233">
    <property type="entry name" value="DUF914-RELATED"/>
    <property type="match status" value="1"/>
</dbReference>
<evidence type="ECO:0000313" key="10">
    <source>
        <dbReference type="Proteomes" id="UP000780801"/>
    </source>
</evidence>
<feature type="transmembrane region" description="Helical" evidence="8">
    <location>
        <begin position="47"/>
        <end position="71"/>
    </location>
</feature>
<keyword evidence="5 8" id="KW-1133">Transmembrane helix</keyword>
<feature type="transmembrane region" description="Helical" evidence="8">
    <location>
        <begin position="405"/>
        <end position="426"/>
    </location>
</feature>
<keyword evidence="6 8" id="KW-0472">Membrane</keyword>
<feature type="transmembrane region" description="Helical" evidence="8">
    <location>
        <begin position="167"/>
        <end position="188"/>
    </location>
</feature>
<dbReference type="Proteomes" id="UP000780801">
    <property type="component" value="Unassembled WGS sequence"/>
</dbReference>
<evidence type="ECO:0008006" key="11">
    <source>
        <dbReference type="Google" id="ProtNLM"/>
    </source>
</evidence>
<dbReference type="InterPro" id="IPR037185">
    <property type="entry name" value="EmrE-like"/>
</dbReference>
<evidence type="ECO:0000313" key="9">
    <source>
        <dbReference type="EMBL" id="KAF9577956.1"/>
    </source>
</evidence>
<protein>
    <recommendedName>
        <fullName evidence="11">Solute carrier family 35 member F1</fullName>
    </recommendedName>
</protein>
<comment type="caution">
    <text evidence="9">The sequence shown here is derived from an EMBL/GenBank/DDBJ whole genome shotgun (WGS) entry which is preliminary data.</text>
</comment>
<feature type="compositionally biased region" description="Basic and acidic residues" evidence="7">
    <location>
        <begin position="15"/>
        <end position="39"/>
    </location>
</feature>
<dbReference type="GO" id="GO:0016020">
    <property type="term" value="C:membrane"/>
    <property type="evidence" value="ECO:0007669"/>
    <property type="project" value="UniProtKB-SubCell"/>
</dbReference>
<feature type="non-terminal residue" evidence="9">
    <location>
        <position position="1"/>
    </location>
</feature>
<name>A0A9P6FNL6_9FUNG</name>
<evidence type="ECO:0000256" key="8">
    <source>
        <dbReference type="SAM" id="Phobius"/>
    </source>
</evidence>
<keyword evidence="3" id="KW-0813">Transport</keyword>
<dbReference type="InterPro" id="IPR009262">
    <property type="entry name" value="SLC35_F1/F2/F6"/>
</dbReference>